<dbReference type="InterPro" id="IPR010095">
    <property type="entry name" value="Cas12f1-like_TNB"/>
</dbReference>
<feature type="compositionally biased region" description="Basic residues" evidence="7">
    <location>
        <begin position="253"/>
        <end position="269"/>
    </location>
</feature>
<keyword evidence="3" id="KW-0479">Metal-binding</keyword>
<dbReference type="AlphaFoldDB" id="A0A143YWA4"/>
<dbReference type="EMBL" id="FJNE01000008">
    <property type="protein sequence ID" value="CZQ99899.1"/>
    <property type="molecule type" value="Genomic_DNA"/>
</dbReference>
<dbReference type="Proteomes" id="UP000242754">
    <property type="component" value="Unassembled WGS sequence"/>
</dbReference>
<comment type="similarity">
    <text evidence="1">In the C-terminal section; belongs to the transposase 35 family.</text>
</comment>
<evidence type="ECO:0000259" key="10">
    <source>
        <dbReference type="Pfam" id="PF12323"/>
    </source>
</evidence>
<sequence>MLLHSRDFSHELGGTVFSLALSFANTCSEVYNEAKEVSIMLKAFQFRLYPNREQKIYFANCFGSARFIFNQMLADRKKIYETYKDDKELLKSIKPRTYTSFKEEFPFLKEVDNLALANASQNLNKAFKNLFRDKAVGFPKFKTKHKSKASYTTNNQGGNIRIEDGKIKLPKIGFVKIKQHRDFDGLIKSCTIFMNKAGNYFISILVEQETPEWLPAEHKIGIDLGLSDFAITTNDAGESVKYANPKCLSRSEKKVKKAQRALSRKQKGSKNREKARIALARKHEKIANQRKDFLHKLSNHITDENQVIVIETLRSSNMMKNHKLAKAIGDVSWSEFCRQLTYKAEWKGRTLIKADRFYPSTNFVPHADTGTARKPHISATGHAQTAAQPMIGTSMPARTSWLWPSKRKHPRQVLPFEPTKYPFPLSAKTYADKEGVRRKFAT</sequence>
<keyword evidence="2" id="KW-0815">Transposition</keyword>
<proteinExistence type="inferred from homology"/>
<dbReference type="NCBIfam" id="TIGR01766">
    <property type="entry name" value="IS200/IS605 family accessory protein TnpB-like domain"/>
    <property type="match status" value="1"/>
</dbReference>
<keyword evidence="4" id="KW-0862">Zinc</keyword>
<keyword evidence="6" id="KW-0233">DNA recombination</keyword>
<feature type="domain" description="Probable transposase IS891/IS1136/IS1341" evidence="8">
    <location>
        <begin position="203"/>
        <end position="321"/>
    </location>
</feature>
<accession>A0A143YWA4</accession>
<dbReference type="GO" id="GO:0003677">
    <property type="term" value="F:DNA binding"/>
    <property type="evidence" value="ECO:0007669"/>
    <property type="project" value="UniProtKB-KW"/>
</dbReference>
<evidence type="ECO:0000256" key="1">
    <source>
        <dbReference type="ARBA" id="ARBA00008761"/>
    </source>
</evidence>
<protein>
    <submittedName>
        <fullName evidence="11">Transposase probable is891/is1136/is1341</fullName>
    </submittedName>
</protein>
<keyword evidence="5" id="KW-0238">DNA-binding</keyword>
<evidence type="ECO:0000259" key="8">
    <source>
        <dbReference type="Pfam" id="PF01385"/>
    </source>
</evidence>
<feature type="domain" description="Cas12f1-like TNB" evidence="9">
    <location>
        <begin position="333"/>
        <end position="362"/>
    </location>
</feature>
<dbReference type="InterPro" id="IPR021027">
    <property type="entry name" value="Transposase_put_HTH"/>
</dbReference>
<reference evidence="11 12" key="1">
    <citation type="submission" date="2016-02" db="EMBL/GenBank/DDBJ databases">
        <authorList>
            <person name="Wen L."/>
            <person name="He K."/>
            <person name="Yang H."/>
        </authorList>
    </citation>
    <scope>NUCLEOTIDE SEQUENCE [LARGE SCALE GENOMIC DNA]</scope>
    <source>
        <strain evidence="11">Trichococcus palustris</strain>
    </source>
</reference>
<dbReference type="GO" id="GO:0032196">
    <property type="term" value="P:transposition"/>
    <property type="evidence" value="ECO:0007669"/>
    <property type="project" value="UniProtKB-KW"/>
</dbReference>
<evidence type="ECO:0000256" key="4">
    <source>
        <dbReference type="ARBA" id="ARBA00022833"/>
    </source>
</evidence>
<name>A0A143YWA4_9LACT</name>
<dbReference type="Pfam" id="PF07282">
    <property type="entry name" value="Cas12f1-like_TNB"/>
    <property type="match status" value="1"/>
</dbReference>
<evidence type="ECO:0000256" key="7">
    <source>
        <dbReference type="SAM" id="MobiDB-lite"/>
    </source>
</evidence>
<dbReference type="GO" id="GO:0006310">
    <property type="term" value="P:DNA recombination"/>
    <property type="evidence" value="ECO:0007669"/>
    <property type="project" value="UniProtKB-KW"/>
</dbReference>
<organism evidence="11 12">
    <name type="scientific">Trichococcus palustris</name>
    <dbReference type="NCBI Taxonomy" id="140314"/>
    <lineage>
        <taxon>Bacteria</taxon>
        <taxon>Bacillati</taxon>
        <taxon>Bacillota</taxon>
        <taxon>Bacilli</taxon>
        <taxon>Lactobacillales</taxon>
        <taxon>Carnobacteriaceae</taxon>
        <taxon>Trichococcus</taxon>
    </lineage>
</organism>
<evidence type="ECO:0000256" key="3">
    <source>
        <dbReference type="ARBA" id="ARBA00022723"/>
    </source>
</evidence>
<dbReference type="InterPro" id="IPR001959">
    <property type="entry name" value="Transposase"/>
</dbReference>
<evidence type="ECO:0000256" key="5">
    <source>
        <dbReference type="ARBA" id="ARBA00023125"/>
    </source>
</evidence>
<evidence type="ECO:0000256" key="2">
    <source>
        <dbReference type="ARBA" id="ARBA00022578"/>
    </source>
</evidence>
<evidence type="ECO:0000259" key="9">
    <source>
        <dbReference type="Pfam" id="PF07282"/>
    </source>
</evidence>
<dbReference type="NCBIfam" id="NF040570">
    <property type="entry name" value="guided_TnpB"/>
    <property type="match status" value="1"/>
</dbReference>
<evidence type="ECO:0000256" key="6">
    <source>
        <dbReference type="ARBA" id="ARBA00023172"/>
    </source>
</evidence>
<dbReference type="Pfam" id="PF01385">
    <property type="entry name" value="OrfB_IS605"/>
    <property type="match status" value="1"/>
</dbReference>
<keyword evidence="12" id="KW-1185">Reference proteome</keyword>
<gene>
    <name evidence="11" type="ORF">Tpal_2437</name>
</gene>
<dbReference type="GO" id="GO:0046872">
    <property type="term" value="F:metal ion binding"/>
    <property type="evidence" value="ECO:0007669"/>
    <property type="project" value="UniProtKB-KW"/>
</dbReference>
<evidence type="ECO:0000313" key="11">
    <source>
        <dbReference type="EMBL" id="CZQ99899.1"/>
    </source>
</evidence>
<evidence type="ECO:0000313" key="12">
    <source>
        <dbReference type="Proteomes" id="UP000242754"/>
    </source>
</evidence>
<feature type="region of interest" description="Disordered" evidence="7">
    <location>
        <begin position="251"/>
        <end position="274"/>
    </location>
</feature>
<feature type="domain" description="Transposase putative helix-turn-helix" evidence="10">
    <location>
        <begin position="40"/>
        <end position="84"/>
    </location>
</feature>
<dbReference type="Pfam" id="PF12323">
    <property type="entry name" value="HTH_OrfB_IS605"/>
    <property type="match status" value="1"/>
</dbReference>